<dbReference type="STRING" id="623281.SAMN05421747_10951"/>
<dbReference type="CDD" id="cd08026">
    <property type="entry name" value="DUF326"/>
    <property type="match status" value="1"/>
</dbReference>
<name>A0A1I1IG18_9SPHI</name>
<gene>
    <name evidence="1" type="ORF">SAMN05421747_10951</name>
</gene>
<dbReference type="Pfam" id="PF03860">
    <property type="entry name" value="Csp"/>
    <property type="match status" value="1"/>
</dbReference>
<dbReference type="PANTHER" id="PTHR37310:SF1">
    <property type="entry name" value="CYTOPLASMIC PROTEIN"/>
    <property type="match status" value="1"/>
</dbReference>
<dbReference type="Proteomes" id="UP000199577">
    <property type="component" value="Unassembled WGS sequence"/>
</dbReference>
<dbReference type="PANTHER" id="PTHR37310">
    <property type="entry name" value="CYTOPLASMIC PROTEIN-RELATED"/>
    <property type="match status" value="1"/>
</dbReference>
<reference evidence="1 2" key="1">
    <citation type="submission" date="2016-10" db="EMBL/GenBank/DDBJ databases">
        <authorList>
            <person name="de Groot N.N."/>
        </authorList>
    </citation>
    <scope>NUCLEOTIDE SEQUENCE [LARGE SCALE GENOMIC DNA]</scope>
    <source>
        <strain evidence="1 2">DSM 22900</strain>
    </source>
</reference>
<sequence length="111" mass="12350">MEDTIQSLLQKTWHCALMCENCAAASIKTEQNGQFADCIQLSLDCAEVCMLLSKAIKRQSMLLQPLLDLCHWICQQCAEVCGKHEEDHCQQCAAACLLCSEACLLAKSKNR</sequence>
<evidence type="ECO:0008006" key="3">
    <source>
        <dbReference type="Google" id="ProtNLM"/>
    </source>
</evidence>
<dbReference type="AlphaFoldDB" id="A0A1I1IG18"/>
<accession>A0A1I1IG18</accession>
<dbReference type="Gene3D" id="1.20.1270.360">
    <property type="match status" value="1"/>
</dbReference>
<protein>
    <recommendedName>
        <fullName evidence="3">Four-helix bundle copper-binding protein</fullName>
    </recommendedName>
</protein>
<keyword evidence="2" id="KW-1185">Reference proteome</keyword>
<dbReference type="OrthoDB" id="5396211at2"/>
<dbReference type="EMBL" id="FOLL01000009">
    <property type="protein sequence ID" value="SFC35279.1"/>
    <property type="molecule type" value="Genomic_DNA"/>
</dbReference>
<evidence type="ECO:0000313" key="1">
    <source>
        <dbReference type="EMBL" id="SFC35279.1"/>
    </source>
</evidence>
<evidence type="ECO:0000313" key="2">
    <source>
        <dbReference type="Proteomes" id="UP000199577"/>
    </source>
</evidence>
<dbReference type="InterPro" id="IPR044543">
    <property type="entry name" value="YHJQ-like"/>
</dbReference>
<dbReference type="InterPro" id="IPR005560">
    <property type="entry name" value="Csp_YhjQ"/>
</dbReference>
<proteinExistence type="predicted"/>
<organism evidence="1 2">
    <name type="scientific">Parapedobacter composti</name>
    <dbReference type="NCBI Taxonomy" id="623281"/>
    <lineage>
        <taxon>Bacteria</taxon>
        <taxon>Pseudomonadati</taxon>
        <taxon>Bacteroidota</taxon>
        <taxon>Sphingobacteriia</taxon>
        <taxon>Sphingobacteriales</taxon>
        <taxon>Sphingobacteriaceae</taxon>
        <taxon>Parapedobacter</taxon>
    </lineage>
</organism>